<name>A0A086JVD7_TOXGO</name>
<organism evidence="2 3">
    <name type="scientific">Toxoplasma gondii GAB2-2007-GAL-DOM2</name>
    <dbReference type="NCBI Taxonomy" id="1130820"/>
    <lineage>
        <taxon>Eukaryota</taxon>
        <taxon>Sar</taxon>
        <taxon>Alveolata</taxon>
        <taxon>Apicomplexa</taxon>
        <taxon>Conoidasida</taxon>
        <taxon>Coccidia</taxon>
        <taxon>Eucoccidiorida</taxon>
        <taxon>Eimeriorina</taxon>
        <taxon>Sarcocystidae</taxon>
        <taxon>Toxoplasma</taxon>
    </lineage>
</organism>
<sequence length="1142" mass="126933">MHRLHQRPPVDLKTQHDAGKSAVLTLAGSIGEILSSRVVLDLPYPKLFQNMTHPRCRVRWQTCCPYPDFSLLQRRHLHCGLESAASEMRVAAITRGAWATLEHLSLSCFLQSPQQRSLLRNRSGNGSSGVRDSGTHPVLASSPHVHCAISCSPPHRMAHFQKILRSRQLKRSLSVTRPPPKPVASCLAFRAAFLPQAPFSTGRSCGARGFSVARSPPTGAGTSLCHHHPSEASAEHCDRHGRQLCSSGTVGTFSLGRTSHIHGALETSSSEHVCDEAIADIPSSTESVTRQPYTPAQSSGGAEECVSPSSLFDGDIEEEDCPEDFLEGLYTSEIATHRHARIWLKPGLQSATHSLETNVCTDALTGERQKTSRSGTAVPRADEGMLTRQNGVLRLVPFREETLERDRGSYSESSYHGEDDLWSEEQDDMEFFPTGSASLSSSKNAGYGSPGTTLLSRLALAEREALKIPHRRVGEEMYGQWSERLARIQEAVSGPDLRSLAVDRRHLAPANSERGTTLSEAGKRFGYSGTRTSKNQATVGSPRRMRVLDLDSVSPGILHHSFMFLLVKHFPAEVCLKVLSRIAVYRDLHTQLAYENLIRDMSFLFTKHYETCTSTPHDLGPTLVAYVCRIVQTLSIAWGVNYVRRFGCFSKQFIVKQIERSANPRLFDFVRYAHKGGVKPLPPIVTHPHRLSSYVRLLDESSSKFYMYTHLKRHKQLPLQQQLHASPNPQVEGAADTEESFLRLDNLASSPQGNGLEEESLLPRAFVAAEKALQPAKRSLARQTEAGGRSGSLNAVSSGRKQGRRKPHFICREKEETCYRPPIYDLILAAEHLGIDYRDLQRRIQEEQEDDWGSDDGDEGARELRDLVDNDEVYKHIRDRYFRSQDTACATRDGDRSDDEMQDSSEEETDSDVDSDDVDELLIEISPDKAAEAMAKPHGKRQKGYSTSGRPTSRAHADTGGDTTSLAPGIRSTLRSTARLQTTRVAPSSLGSFGTAGSDPFEKQASADGETLECNASALVPTESDKKQWGWKWEFQQGGGRPRSFCATDEGDDDAAVAERWWGTSWGRNQTRFRYKGRSYGVVPGEGWKLLEDEGTLKLLRPKRRFGKHAPKRERRSMRRATLRRVRQQVLQHSPTATANGT</sequence>
<protein>
    <submittedName>
        <fullName evidence="2">Uncharacterized protein</fullName>
    </submittedName>
</protein>
<feature type="region of interest" description="Disordered" evidence="1">
    <location>
        <begin position="1104"/>
        <end position="1142"/>
    </location>
</feature>
<feature type="compositionally biased region" description="Polar residues" evidence="1">
    <location>
        <begin position="529"/>
        <end position="539"/>
    </location>
</feature>
<dbReference type="Proteomes" id="UP000028837">
    <property type="component" value="Unassembled WGS sequence"/>
</dbReference>
<feature type="compositionally biased region" description="Polar residues" evidence="1">
    <location>
        <begin position="284"/>
        <end position="300"/>
    </location>
</feature>
<dbReference type="EMBL" id="AHZU02001123">
    <property type="protein sequence ID" value="KFG36105.1"/>
    <property type="molecule type" value="Genomic_DNA"/>
</dbReference>
<feature type="region of interest" description="Disordered" evidence="1">
    <location>
        <begin position="888"/>
        <end position="969"/>
    </location>
</feature>
<evidence type="ECO:0000256" key="1">
    <source>
        <dbReference type="SAM" id="MobiDB-lite"/>
    </source>
</evidence>
<dbReference type="OrthoDB" id="448832at2759"/>
<accession>A0A086JVD7</accession>
<reference evidence="2 3" key="1">
    <citation type="submission" date="2014-02" db="EMBL/GenBank/DDBJ databases">
        <authorList>
            <person name="Sibley D."/>
            <person name="Venepally P."/>
            <person name="Karamycheva S."/>
            <person name="Hadjithomas M."/>
            <person name="Khan A."/>
            <person name="Brunk B."/>
            <person name="Roos D."/>
            <person name="Caler E."/>
            <person name="Lorenzi H."/>
        </authorList>
    </citation>
    <scope>NUCLEOTIDE SEQUENCE [LARGE SCALE GENOMIC DNA]</scope>
    <source>
        <strain evidence="2 3">GAB2-2007-GAL-DOM2</strain>
    </source>
</reference>
<feature type="region of interest" description="Disordered" evidence="1">
    <location>
        <begin position="508"/>
        <end position="539"/>
    </location>
</feature>
<proteinExistence type="predicted"/>
<feature type="compositionally biased region" description="Basic residues" evidence="1">
    <location>
        <begin position="1104"/>
        <end position="1127"/>
    </location>
</feature>
<dbReference type="VEuPathDB" id="ToxoDB:TGDOM2_215370"/>
<gene>
    <name evidence="2" type="ORF">TGDOM2_215370</name>
</gene>
<dbReference type="AlphaFoldDB" id="A0A086JVD7"/>
<comment type="caution">
    <text evidence="2">The sequence shown here is derived from an EMBL/GenBank/DDBJ whole genome shotgun (WGS) entry which is preliminary data.</text>
</comment>
<evidence type="ECO:0000313" key="2">
    <source>
        <dbReference type="EMBL" id="KFG36105.1"/>
    </source>
</evidence>
<feature type="region of interest" description="Disordered" evidence="1">
    <location>
        <begin position="989"/>
        <end position="1009"/>
    </location>
</feature>
<evidence type="ECO:0000313" key="3">
    <source>
        <dbReference type="Proteomes" id="UP000028837"/>
    </source>
</evidence>
<feature type="compositionally biased region" description="Acidic residues" evidence="1">
    <location>
        <begin position="896"/>
        <end position="922"/>
    </location>
</feature>
<feature type="compositionally biased region" description="Polar residues" evidence="1">
    <location>
        <begin position="791"/>
        <end position="800"/>
    </location>
</feature>
<feature type="compositionally biased region" description="Polar residues" evidence="1">
    <location>
        <begin position="1129"/>
        <end position="1142"/>
    </location>
</feature>
<feature type="region of interest" description="Disordered" evidence="1">
    <location>
        <begin position="284"/>
        <end position="309"/>
    </location>
</feature>
<feature type="region of interest" description="Disordered" evidence="1">
    <location>
        <begin position="778"/>
        <end position="808"/>
    </location>
</feature>